<reference evidence="7" key="1">
    <citation type="submission" date="2018-06" db="EMBL/GenBank/DDBJ databases">
        <title>Genome assembly of Danube salmon.</title>
        <authorList>
            <person name="Macqueen D.J."/>
            <person name="Gundappa M.K."/>
        </authorList>
    </citation>
    <scope>NUCLEOTIDE SEQUENCE [LARGE SCALE GENOMIC DNA]</scope>
</reference>
<keyword evidence="4" id="KW-0472">Membrane</keyword>
<dbReference type="PANTHER" id="PTHR24416">
    <property type="entry name" value="TYROSINE-PROTEIN KINASE RECEPTOR"/>
    <property type="match status" value="1"/>
</dbReference>
<keyword evidence="4" id="KW-0812">Transmembrane</keyword>
<feature type="transmembrane region" description="Helical" evidence="4">
    <location>
        <begin position="28"/>
        <end position="51"/>
    </location>
</feature>
<name>A0A4W5Q9D0_9TELE</name>
<sequence length="453" mass="50634">MSSMSEADSLCKPGDTICNIRVYEQEVIIVPILLLASFLVMLVFIILLRYCPEKVDRIRPQNTVTTSRSQRSRRQLHGIDAPLGINPLEQETIALDAPSYSTFSPTHSHPSPKTFTPLSPSSPPPQSFTPSFTPMVQPRELPRQRLPESFNLVASLPAAFSLRSDKAVSLYRARMDNRNAVLRVLNDSASATERHNFLGFASFLSQLGPHPFLPELLGVVSLRVPLVTVVEELENRDLLSFLWRCRQDGVGGDPPCEITERRIFTMAKQVASALEFLHSRDLLHGNVCAHSVLVSRELTAKLWGLGGVYTRNTQGATQTEVPGMKKWQAPELLARRPANHSSDVWSFGILLFEMATLGDAPFSDISVNELLQFHQRGKTLRKPANCSNSLYSIIKACCQWKEQDRATLAEVNRKLQSGEKSANEKVFKVPEPINIEQYLQEAGYAESNSYTVF</sequence>
<feature type="compositionally biased region" description="Low complexity" evidence="3">
    <location>
        <begin position="99"/>
        <end position="119"/>
    </location>
</feature>
<keyword evidence="1" id="KW-0547">Nucleotide-binding</keyword>
<dbReference type="GO" id="GO:0043235">
    <property type="term" value="C:receptor complex"/>
    <property type="evidence" value="ECO:0007669"/>
    <property type="project" value="TreeGrafter"/>
</dbReference>
<evidence type="ECO:0000256" key="2">
    <source>
        <dbReference type="ARBA" id="ARBA00022840"/>
    </source>
</evidence>
<dbReference type="SUPFAM" id="SSF56112">
    <property type="entry name" value="Protein kinase-like (PK-like)"/>
    <property type="match status" value="1"/>
</dbReference>
<keyword evidence="7" id="KW-1185">Reference proteome</keyword>
<proteinExistence type="predicted"/>
<keyword evidence="2" id="KW-0067">ATP-binding</keyword>
<evidence type="ECO:0000259" key="5">
    <source>
        <dbReference type="PROSITE" id="PS50011"/>
    </source>
</evidence>
<evidence type="ECO:0000256" key="1">
    <source>
        <dbReference type="ARBA" id="ARBA00022741"/>
    </source>
</evidence>
<dbReference type="AlphaFoldDB" id="A0A4W5Q9D0"/>
<dbReference type="GeneTree" id="ENSGT00940000157871"/>
<keyword evidence="4" id="KW-1133">Transmembrane helix</keyword>
<dbReference type="Proteomes" id="UP000314982">
    <property type="component" value="Unassembled WGS sequence"/>
</dbReference>
<evidence type="ECO:0000256" key="3">
    <source>
        <dbReference type="SAM" id="MobiDB-lite"/>
    </source>
</evidence>
<dbReference type="PANTHER" id="PTHR24416:SF631">
    <property type="entry name" value="SERINE_THREONINE_TYROSINE KINASE 1"/>
    <property type="match status" value="1"/>
</dbReference>
<dbReference type="STRING" id="62062.ENSHHUP00000073856"/>
<feature type="region of interest" description="Disordered" evidence="3">
    <location>
        <begin position="99"/>
        <end position="127"/>
    </location>
</feature>
<organism evidence="6 7">
    <name type="scientific">Hucho hucho</name>
    <name type="common">huchen</name>
    <dbReference type="NCBI Taxonomy" id="62062"/>
    <lineage>
        <taxon>Eukaryota</taxon>
        <taxon>Metazoa</taxon>
        <taxon>Chordata</taxon>
        <taxon>Craniata</taxon>
        <taxon>Vertebrata</taxon>
        <taxon>Euteleostomi</taxon>
        <taxon>Actinopterygii</taxon>
        <taxon>Neopterygii</taxon>
        <taxon>Teleostei</taxon>
        <taxon>Protacanthopterygii</taxon>
        <taxon>Salmoniformes</taxon>
        <taxon>Salmonidae</taxon>
        <taxon>Salmoninae</taxon>
        <taxon>Hucho</taxon>
    </lineage>
</organism>
<feature type="domain" description="Protein kinase" evidence="5">
    <location>
        <begin position="156"/>
        <end position="427"/>
    </location>
</feature>
<evidence type="ECO:0000256" key="4">
    <source>
        <dbReference type="SAM" id="Phobius"/>
    </source>
</evidence>
<dbReference type="Ensembl" id="ENSHHUT00000076286.1">
    <property type="protein sequence ID" value="ENSHHUP00000073856.1"/>
    <property type="gene ID" value="ENSHHUG00000043328.1"/>
</dbReference>
<protein>
    <submittedName>
        <fullName evidence="6">Serine/threonine/tyrosine kinase 1b</fullName>
    </submittedName>
</protein>
<evidence type="ECO:0000313" key="6">
    <source>
        <dbReference type="Ensembl" id="ENSHHUP00000073856.1"/>
    </source>
</evidence>
<dbReference type="GO" id="GO:0007169">
    <property type="term" value="P:cell surface receptor protein tyrosine kinase signaling pathway"/>
    <property type="evidence" value="ECO:0007669"/>
    <property type="project" value="TreeGrafter"/>
</dbReference>
<dbReference type="Pfam" id="PF07714">
    <property type="entry name" value="PK_Tyr_Ser-Thr"/>
    <property type="match status" value="1"/>
</dbReference>
<dbReference type="Gene3D" id="1.10.510.10">
    <property type="entry name" value="Transferase(Phosphotransferase) domain 1"/>
    <property type="match status" value="1"/>
</dbReference>
<dbReference type="GO" id="GO:0004714">
    <property type="term" value="F:transmembrane receptor protein tyrosine kinase activity"/>
    <property type="evidence" value="ECO:0007669"/>
    <property type="project" value="TreeGrafter"/>
</dbReference>
<reference evidence="6" key="2">
    <citation type="submission" date="2025-08" db="UniProtKB">
        <authorList>
            <consortium name="Ensembl"/>
        </authorList>
    </citation>
    <scope>IDENTIFICATION</scope>
</reference>
<evidence type="ECO:0000313" key="7">
    <source>
        <dbReference type="Proteomes" id="UP000314982"/>
    </source>
</evidence>
<dbReference type="PRINTS" id="PR00109">
    <property type="entry name" value="TYRKINASE"/>
</dbReference>
<dbReference type="InterPro" id="IPR001245">
    <property type="entry name" value="Ser-Thr/Tyr_kinase_cat_dom"/>
</dbReference>
<dbReference type="InterPro" id="IPR000719">
    <property type="entry name" value="Prot_kinase_dom"/>
</dbReference>
<reference evidence="6" key="3">
    <citation type="submission" date="2025-09" db="UniProtKB">
        <authorList>
            <consortium name="Ensembl"/>
        </authorList>
    </citation>
    <scope>IDENTIFICATION</scope>
</reference>
<dbReference type="InterPro" id="IPR050122">
    <property type="entry name" value="RTK"/>
</dbReference>
<accession>A0A4W5Q9D0</accession>
<dbReference type="GO" id="GO:0005524">
    <property type="term" value="F:ATP binding"/>
    <property type="evidence" value="ECO:0007669"/>
    <property type="project" value="UniProtKB-KW"/>
</dbReference>
<dbReference type="GO" id="GO:0005886">
    <property type="term" value="C:plasma membrane"/>
    <property type="evidence" value="ECO:0007669"/>
    <property type="project" value="TreeGrafter"/>
</dbReference>
<dbReference type="PROSITE" id="PS50011">
    <property type="entry name" value="PROTEIN_KINASE_DOM"/>
    <property type="match status" value="1"/>
</dbReference>
<dbReference type="InterPro" id="IPR011009">
    <property type="entry name" value="Kinase-like_dom_sf"/>
</dbReference>